<proteinExistence type="predicted"/>
<dbReference type="EMBL" id="LFND01000009">
    <property type="protein sequence ID" value="KMQ58481.1"/>
    <property type="molecule type" value="Genomic_DNA"/>
</dbReference>
<dbReference type="STRING" id="558151.ACM46_22545"/>
<keyword evidence="2" id="KW-1185">Reference proteome</keyword>
<name>A0A0J7HY57_9FLAO</name>
<accession>A0A0J7HY57</accession>
<dbReference type="Proteomes" id="UP000036261">
    <property type="component" value="Unassembled WGS sequence"/>
</dbReference>
<dbReference type="AlphaFoldDB" id="A0A0J7HY57"/>
<gene>
    <name evidence="1" type="ORF">ACM46_22545</name>
</gene>
<organism evidence="1 2">
    <name type="scientific">Chryseobacterium angstadtii</name>
    <dbReference type="NCBI Taxonomy" id="558151"/>
    <lineage>
        <taxon>Bacteria</taxon>
        <taxon>Pseudomonadati</taxon>
        <taxon>Bacteroidota</taxon>
        <taxon>Flavobacteriia</taxon>
        <taxon>Flavobacteriales</taxon>
        <taxon>Weeksellaceae</taxon>
        <taxon>Chryseobacterium group</taxon>
        <taxon>Chryseobacterium</taxon>
    </lineage>
</organism>
<protein>
    <submittedName>
        <fullName evidence="1">Uncharacterized protein</fullName>
    </submittedName>
</protein>
<reference evidence="1 2" key="1">
    <citation type="journal article" date="2013" name="Int. J. Syst. Evol. Microbiol.">
        <title>Chryseobacterium angstadtii sp. nov., isolated from a newt tank.</title>
        <authorList>
            <person name="Kirk K.E."/>
            <person name="Hoffman J.A."/>
            <person name="Smith K.A."/>
            <person name="Strahan B.L."/>
            <person name="Failor K.C."/>
            <person name="Krebs J.E."/>
            <person name="Gale A.N."/>
            <person name="Do T.D."/>
            <person name="Sontag T.C."/>
            <person name="Batties A.M."/>
            <person name="Mistiszyn K."/>
            <person name="Newman J.D."/>
        </authorList>
    </citation>
    <scope>NUCLEOTIDE SEQUENCE [LARGE SCALE GENOMIC DNA]</scope>
    <source>
        <strain evidence="1 2">KM</strain>
    </source>
</reference>
<evidence type="ECO:0000313" key="2">
    <source>
        <dbReference type="Proteomes" id="UP000036261"/>
    </source>
</evidence>
<comment type="caution">
    <text evidence="1">The sequence shown here is derived from an EMBL/GenBank/DDBJ whole genome shotgun (WGS) entry which is preliminary data.</text>
</comment>
<dbReference type="PATRIC" id="fig|558151.6.peg.4720"/>
<sequence>MKKLYNEKNKLPLTFKYIEIFKTKNVGKIHSNMLYFVQSESYQTEHHVREKPLKPLIRIL</sequence>
<evidence type="ECO:0000313" key="1">
    <source>
        <dbReference type="EMBL" id="KMQ58481.1"/>
    </source>
</evidence>